<protein>
    <submittedName>
        <fullName evidence="1">Uncharacterized protein</fullName>
    </submittedName>
</protein>
<gene>
    <name evidence="1" type="ORF">COEREDRAFT_81867</name>
</gene>
<feature type="non-terminal residue" evidence="1">
    <location>
        <position position="130"/>
    </location>
</feature>
<sequence length="130" mass="14955">MAIKELCNIAIEAAEPYVKLLQDLINSNARDDIGNLDLSSVCKFESDIQDFLDRYCTLKKADDLCNYGSSIEYLLPMLMELLHDIFNVPSVVLVEKFDAPYISTFYNKNIDHNMRTCIHDTYTRFLSAML</sequence>
<name>A0A2G5B932_COERN</name>
<dbReference type="AlphaFoldDB" id="A0A2G5B932"/>
<dbReference type="STRING" id="763665.A0A2G5B932"/>
<dbReference type="Proteomes" id="UP000242474">
    <property type="component" value="Unassembled WGS sequence"/>
</dbReference>
<accession>A0A2G5B932</accession>
<organism evidence="1 2">
    <name type="scientific">Coemansia reversa (strain ATCC 12441 / NRRL 1564)</name>
    <dbReference type="NCBI Taxonomy" id="763665"/>
    <lineage>
        <taxon>Eukaryota</taxon>
        <taxon>Fungi</taxon>
        <taxon>Fungi incertae sedis</taxon>
        <taxon>Zoopagomycota</taxon>
        <taxon>Kickxellomycotina</taxon>
        <taxon>Kickxellomycetes</taxon>
        <taxon>Kickxellales</taxon>
        <taxon>Kickxellaceae</taxon>
        <taxon>Coemansia</taxon>
    </lineage>
</organism>
<evidence type="ECO:0000313" key="1">
    <source>
        <dbReference type="EMBL" id="PIA15525.1"/>
    </source>
</evidence>
<keyword evidence="2" id="KW-1185">Reference proteome</keyword>
<proteinExistence type="predicted"/>
<evidence type="ECO:0000313" key="2">
    <source>
        <dbReference type="Proteomes" id="UP000242474"/>
    </source>
</evidence>
<reference evidence="1 2" key="1">
    <citation type="journal article" date="2015" name="Genome Biol. Evol.">
        <title>Phylogenomic analyses indicate that early fungi evolved digesting cell walls of algal ancestors of land plants.</title>
        <authorList>
            <person name="Chang Y."/>
            <person name="Wang S."/>
            <person name="Sekimoto S."/>
            <person name="Aerts A.L."/>
            <person name="Choi C."/>
            <person name="Clum A."/>
            <person name="LaButti K.M."/>
            <person name="Lindquist E.A."/>
            <person name="Yee Ngan C."/>
            <person name="Ohm R.A."/>
            <person name="Salamov A.A."/>
            <person name="Grigoriev I.V."/>
            <person name="Spatafora J.W."/>
            <person name="Berbee M.L."/>
        </authorList>
    </citation>
    <scope>NUCLEOTIDE SEQUENCE [LARGE SCALE GENOMIC DNA]</scope>
    <source>
        <strain evidence="1 2">NRRL 1564</strain>
    </source>
</reference>
<dbReference type="EMBL" id="KZ303506">
    <property type="protein sequence ID" value="PIA15525.1"/>
    <property type="molecule type" value="Genomic_DNA"/>
</dbReference>